<evidence type="ECO:0000256" key="5">
    <source>
        <dbReference type="SAM" id="Phobius"/>
    </source>
</evidence>
<gene>
    <name evidence="8" type="ORF">A6A05_01520</name>
</gene>
<feature type="transmembrane region" description="Helical" evidence="5">
    <location>
        <begin position="113"/>
        <end position="133"/>
    </location>
</feature>
<dbReference type="EMBL" id="LWQU01000130">
    <property type="protein sequence ID" value="OAN51568.1"/>
    <property type="molecule type" value="Genomic_DNA"/>
</dbReference>
<evidence type="ECO:0000256" key="1">
    <source>
        <dbReference type="ARBA" id="ARBA00004141"/>
    </source>
</evidence>
<dbReference type="InterPro" id="IPR051533">
    <property type="entry name" value="WaaL-like"/>
</dbReference>
<dbReference type="PANTHER" id="PTHR37422:SF13">
    <property type="entry name" value="LIPOPOLYSACCHARIDE BIOSYNTHESIS PROTEIN PA4999-RELATED"/>
    <property type="match status" value="1"/>
</dbReference>
<feature type="transmembrane region" description="Helical" evidence="5">
    <location>
        <begin position="222"/>
        <end position="241"/>
    </location>
</feature>
<keyword evidence="9" id="KW-1185">Reference proteome</keyword>
<accession>A0A178MRU9</accession>
<keyword evidence="4 5" id="KW-0472">Membrane</keyword>
<dbReference type="InterPro" id="IPR007016">
    <property type="entry name" value="O-antigen_ligase-rel_domated"/>
</dbReference>
<dbReference type="AlphaFoldDB" id="A0A178MRU9"/>
<feature type="transmembrane region" description="Helical" evidence="5">
    <location>
        <begin position="344"/>
        <end position="364"/>
    </location>
</feature>
<dbReference type="InterPro" id="IPR045979">
    <property type="entry name" value="DUF5935"/>
</dbReference>
<dbReference type="NCBIfam" id="TIGR03097">
    <property type="entry name" value="PEP_O_lig_1"/>
    <property type="match status" value="1"/>
</dbReference>
<feature type="transmembrane region" description="Helical" evidence="5">
    <location>
        <begin position="21"/>
        <end position="46"/>
    </location>
</feature>
<sequence length="416" mass="45841">MRYPYAGTLTWGWLTIMNPHMMVYGFALGWPFNFGVAVVTGAAWLLSGGSRRWPGDGLPWLMVALVIWMSFDSLFAVDPDWSWPLWGRVVKIYAFIFLCLAMIDSKARLHAMVWVMVISIGFFGAKGGVFTLLKGGAYHVYGPDNTIIRDNNHLALAVVMTLPLAYYLFLHTRNRWLRIGIGLTFPLQIATVLGSYSRGGLIALAVVAGFFWLRSGRKVVQLVVAAVLVAGAVLVMPPAFFDRVQSIDGAQTDESFQGRLTAWKVATNFATDHFPLGAGFAGPQLKMVYNYYFPNAETHAAHSIYFQVLGEHGFPALFLYLLIALLSVRNTRMVIKHCRGRPELAWAGDLASMVEVSLVGFYVGGAALSMAYYDGFLLLQAFSSILRGMVERAAIAPMAPMVRSAMLASQRSGPGR</sequence>
<feature type="transmembrane region" description="Helical" evidence="5">
    <location>
        <begin position="304"/>
        <end position="323"/>
    </location>
</feature>
<evidence type="ECO:0000259" key="6">
    <source>
        <dbReference type="Pfam" id="PF04932"/>
    </source>
</evidence>
<evidence type="ECO:0000256" key="4">
    <source>
        <dbReference type="ARBA" id="ARBA00023136"/>
    </source>
</evidence>
<feature type="domain" description="O-antigen ligase-related" evidence="6">
    <location>
        <begin position="187"/>
        <end position="321"/>
    </location>
</feature>
<dbReference type="Pfam" id="PF19358">
    <property type="entry name" value="DUF5935"/>
    <property type="match status" value="1"/>
</dbReference>
<evidence type="ECO:0000259" key="7">
    <source>
        <dbReference type="Pfam" id="PF19358"/>
    </source>
</evidence>
<dbReference type="GO" id="GO:0016020">
    <property type="term" value="C:membrane"/>
    <property type="evidence" value="ECO:0007669"/>
    <property type="project" value="UniProtKB-SubCell"/>
</dbReference>
<evidence type="ECO:0000313" key="9">
    <source>
        <dbReference type="Proteomes" id="UP000078543"/>
    </source>
</evidence>
<feature type="transmembrane region" description="Helical" evidence="5">
    <location>
        <begin position="199"/>
        <end position="215"/>
    </location>
</feature>
<dbReference type="Proteomes" id="UP000078543">
    <property type="component" value="Unassembled WGS sequence"/>
</dbReference>
<dbReference type="InterPro" id="IPR017528">
    <property type="entry name" value="CHP03097O-antigen_lig-rel"/>
</dbReference>
<evidence type="ECO:0000256" key="3">
    <source>
        <dbReference type="ARBA" id="ARBA00022989"/>
    </source>
</evidence>
<protein>
    <recommendedName>
        <fullName evidence="10">O-glycosylation ligase, exosortase A system-associated</fullName>
    </recommendedName>
</protein>
<name>A0A178MRU9_9PROT</name>
<organism evidence="8 9">
    <name type="scientific">Magnetospirillum moscoviense</name>
    <dbReference type="NCBI Taxonomy" id="1437059"/>
    <lineage>
        <taxon>Bacteria</taxon>
        <taxon>Pseudomonadati</taxon>
        <taxon>Pseudomonadota</taxon>
        <taxon>Alphaproteobacteria</taxon>
        <taxon>Rhodospirillales</taxon>
        <taxon>Rhodospirillaceae</taxon>
        <taxon>Magnetospirillum</taxon>
    </lineage>
</organism>
<feature type="transmembrane region" description="Helical" evidence="5">
    <location>
        <begin position="83"/>
        <end position="101"/>
    </location>
</feature>
<keyword evidence="3 5" id="KW-1133">Transmembrane helix</keyword>
<reference evidence="8 9" key="1">
    <citation type="submission" date="2016-04" db="EMBL/GenBank/DDBJ databases">
        <title>Draft genome sequence of freshwater magnetotactic bacteria Magnetospirillum marisnigri SP-1 and Magnetospirillum moscoviense BB-1.</title>
        <authorList>
            <person name="Koziaeva V."/>
            <person name="Dziuba M.V."/>
            <person name="Ivanov T.M."/>
            <person name="Kuznetsov B."/>
            <person name="Grouzdev D.S."/>
        </authorList>
    </citation>
    <scope>NUCLEOTIDE SEQUENCE [LARGE SCALE GENOMIC DNA]</scope>
    <source>
        <strain evidence="8 9">BB-1</strain>
    </source>
</reference>
<dbReference type="STRING" id="1437059.A6A05_01520"/>
<feature type="transmembrane region" description="Helical" evidence="5">
    <location>
        <begin position="58"/>
        <end position="77"/>
    </location>
</feature>
<comment type="caution">
    <text evidence="8">The sequence shown here is derived from an EMBL/GenBank/DDBJ whole genome shotgun (WGS) entry which is preliminary data.</text>
</comment>
<evidence type="ECO:0008006" key="10">
    <source>
        <dbReference type="Google" id="ProtNLM"/>
    </source>
</evidence>
<feature type="domain" description="DUF5935" evidence="7">
    <location>
        <begin position="2"/>
        <end position="171"/>
    </location>
</feature>
<proteinExistence type="predicted"/>
<feature type="transmembrane region" description="Helical" evidence="5">
    <location>
        <begin position="153"/>
        <end position="169"/>
    </location>
</feature>
<comment type="subcellular location">
    <subcellularLocation>
        <location evidence="1">Membrane</location>
        <topology evidence="1">Multi-pass membrane protein</topology>
    </subcellularLocation>
</comment>
<dbReference type="Pfam" id="PF04932">
    <property type="entry name" value="Wzy_C"/>
    <property type="match status" value="1"/>
</dbReference>
<evidence type="ECO:0000313" key="8">
    <source>
        <dbReference type="EMBL" id="OAN51568.1"/>
    </source>
</evidence>
<dbReference type="PANTHER" id="PTHR37422">
    <property type="entry name" value="TEICHURONIC ACID BIOSYNTHESIS PROTEIN TUAE"/>
    <property type="match status" value="1"/>
</dbReference>
<evidence type="ECO:0000256" key="2">
    <source>
        <dbReference type="ARBA" id="ARBA00022692"/>
    </source>
</evidence>
<keyword evidence="2 5" id="KW-0812">Transmembrane</keyword>